<evidence type="ECO:0000256" key="7">
    <source>
        <dbReference type="ARBA" id="ARBA00022840"/>
    </source>
</evidence>
<dbReference type="GO" id="GO:0005524">
    <property type="term" value="F:ATP binding"/>
    <property type="evidence" value="ECO:0007669"/>
    <property type="project" value="UniProtKB-UniRule"/>
</dbReference>
<dbReference type="GO" id="GO:0005829">
    <property type="term" value="C:cytosol"/>
    <property type="evidence" value="ECO:0007669"/>
    <property type="project" value="TreeGrafter"/>
</dbReference>
<evidence type="ECO:0000256" key="3">
    <source>
        <dbReference type="ARBA" id="ARBA00022763"/>
    </source>
</evidence>
<name>A0A078M7F3_9BACL</name>
<dbReference type="FunFam" id="3.40.50.300:FF:001236">
    <property type="entry name" value="ATP-dependent helicase/nuclease subunit A"/>
    <property type="match status" value="1"/>
</dbReference>
<evidence type="ECO:0000256" key="6">
    <source>
        <dbReference type="ARBA" id="ARBA00022839"/>
    </source>
</evidence>
<dbReference type="PROSITE" id="PS51198">
    <property type="entry name" value="UVRD_HELICASE_ATP_BIND"/>
    <property type="match status" value="1"/>
</dbReference>
<evidence type="ECO:0000256" key="4">
    <source>
        <dbReference type="ARBA" id="ARBA00022801"/>
    </source>
</evidence>
<sequence length="449" mass="50941">MKLPNKPLTASWTDEQWRAIYANGQDTLVSAAAGSGKTAVLVERMIEKVVQDKIDVNELLVVTFTNASAAEMRQRLAVALDEALAQATPEDNKHLRRQQALLNKAQISTLHSFCLAIVKQYAYVLDIDPGFRIATEDEVALLKDDALSSLLEQVYQESDMAVFRLIDSFTSDRNDQAIEVLIERLYEMSRVHANPQDWLMSIVNLYEVDGITTVDDLAFTPIIREAMLRRIEAIEALNERFIANSELPNGPFVHATSAQDVAIFTQEARALLEQASWTTLYEFFTKASFKRIATPSKADDVDKTLQKKGTTLYGEMREQLKAIQTSYFVRSEARLLEEMRLMQPMLQTLCELTLRFEQVFSALKRKRGIIDFSDLEHFALAILTQEVDGVTHPSQIALDYKKQFHEVLVDEYQDVNILQETLLQLVKSGDESYGNMFMVGDVKQSIVRP</sequence>
<keyword evidence="7 11" id="KW-0067">ATP-binding</keyword>
<reference evidence="13" key="1">
    <citation type="submission" date="2014-07" db="EMBL/GenBank/DDBJ databases">
        <authorList>
            <person name="Urmite Genomes Urmite Genomes"/>
        </authorList>
    </citation>
    <scope>NUCLEOTIDE SEQUENCE</scope>
    <source>
        <strain evidence="13">13S34_air</strain>
    </source>
</reference>
<evidence type="ECO:0000256" key="8">
    <source>
        <dbReference type="ARBA" id="ARBA00023125"/>
    </source>
</evidence>
<feature type="binding site" evidence="11">
    <location>
        <begin position="31"/>
        <end position="38"/>
    </location>
    <ligand>
        <name>ATP</name>
        <dbReference type="ChEBI" id="CHEBI:30616"/>
    </ligand>
</feature>
<gene>
    <name evidence="13" type="primary">addA_1</name>
    <name evidence="13" type="ORF">BN1050_01156</name>
</gene>
<keyword evidence="5 11" id="KW-0347">Helicase</keyword>
<dbReference type="EMBL" id="LN483074">
    <property type="protein sequence ID" value="CEA02170.1"/>
    <property type="molecule type" value="Genomic_DNA"/>
</dbReference>
<evidence type="ECO:0000256" key="11">
    <source>
        <dbReference type="PROSITE-ProRule" id="PRU00560"/>
    </source>
</evidence>
<dbReference type="InterPro" id="IPR000212">
    <property type="entry name" value="DNA_helicase_UvrD/REP"/>
</dbReference>
<keyword evidence="4 11" id="KW-0378">Hydrolase</keyword>
<dbReference type="GO" id="GO:0043138">
    <property type="term" value="F:3'-5' DNA helicase activity"/>
    <property type="evidence" value="ECO:0007669"/>
    <property type="project" value="TreeGrafter"/>
</dbReference>
<evidence type="ECO:0000256" key="10">
    <source>
        <dbReference type="ARBA" id="ARBA00023235"/>
    </source>
</evidence>
<evidence type="ECO:0000256" key="1">
    <source>
        <dbReference type="ARBA" id="ARBA00022722"/>
    </source>
</evidence>
<dbReference type="SUPFAM" id="SSF52540">
    <property type="entry name" value="P-loop containing nucleoside triphosphate hydrolases"/>
    <property type="match status" value="1"/>
</dbReference>
<keyword evidence="10" id="KW-0413">Isomerase</keyword>
<dbReference type="AlphaFoldDB" id="A0A078M7F3"/>
<organism evidence="13">
    <name type="scientific">Metalysinibacillus saudimassiliensis</name>
    <dbReference type="NCBI Taxonomy" id="1461583"/>
    <lineage>
        <taxon>Bacteria</taxon>
        <taxon>Bacillati</taxon>
        <taxon>Bacillota</taxon>
        <taxon>Bacilli</taxon>
        <taxon>Bacillales</taxon>
        <taxon>Caryophanaceae</taxon>
        <taxon>Metalysinibacillus</taxon>
    </lineage>
</organism>
<dbReference type="GO" id="GO:0004527">
    <property type="term" value="F:exonuclease activity"/>
    <property type="evidence" value="ECO:0007669"/>
    <property type="project" value="UniProtKB-KW"/>
</dbReference>
<keyword evidence="6" id="KW-0269">Exonuclease</keyword>
<dbReference type="Pfam" id="PF00580">
    <property type="entry name" value="UvrD-helicase"/>
    <property type="match status" value="1"/>
</dbReference>
<evidence type="ECO:0000256" key="9">
    <source>
        <dbReference type="ARBA" id="ARBA00023204"/>
    </source>
</evidence>
<keyword evidence="1" id="KW-0540">Nuclease</keyword>
<accession>A0A078M7F3</accession>
<dbReference type="GO" id="GO:0033202">
    <property type="term" value="C:DNA helicase complex"/>
    <property type="evidence" value="ECO:0007669"/>
    <property type="project" value="TreeGrafter"/>
</dbReference>
<dbReference type="InterPro" id="IPR027417">
    <property type="entry name" value="P-loop_NTPase"/>
</dbReference>
<dbReference type="HOGENOM" id="CLU_001114_4_0_9"/>
<evidence type="ECO:0000256" key="2">
    <source>
        <dbReference type="ARBA" id="ARBA00022741"/>
    </source>
</evidence>
<dbReference type="GO" id="GO:0003677">
    <property type="term" value="F:DNA binding"/>
    <property type="evidence" value="ECO:0007669"/>
    <property type="project" value="UniProtKB-KW"/>
</dbReference>
<keyword evidence="2 11" id="KW-0547">Nucleotide-binding</keyword>
<dbReference type="PATRIC" id="fig|1461583.4.peg.1117"/>
<evidence type="ECO:0000256" key="5">
    <source>
        <dbReference type="ARBA" id="ARBA00022806"/>
    </source>
</evidence>
<keyword evidence="3" id="KW-0227">DNA damage</keyword>
<evidence type="ECO:0000313" key="13">
    <source>
        <dbReference type="EMBL" id="CEA02170.1"/>
    </source>
</evidence>
<keyword evidence="8" id="KW-0238">DNA-binding</keyword>
<evidence type="ECO:0000259" key="12">
    <source>
        <dbReference type="PROSITE" id="PS51198"/>
    </source>
</evidence>
<feature type="domain" description="UvrD-like helicase ATP-binding" evidence="12">
    <location>
        <begin position="10"/>
        <end position="449"/>
    </location>
</feature>
<protein>
    <submittedName>
        <fullName evidence="13">ATP-dependent helicase/nuclease subunit A</fullName>
    </submittedName>
</protein>
<dbReference type="GO" id="GO:0000725">
    <property type="term" value="P:recombinational repair"/>
    <property type="evidence" value="ECO:0007669"/>
    <property type="project" value="TreeGrafter"/>
</dbReference>
<dbReference type="InterPro" id="IPR014016">
    <property type="entry name" value="UvrD-like_ATP-bd"/>
</dbReference>
<dbReference type="PANTHER" id="PTHR11070">
    <property type="entry name" value="UVRD / RECB / PCRA DNA HELICASE FAMILY MEMBER"/>
    <property type="match status" value="1"/>
</dbReference>
<keyword evidence="9" id="KW-0234">DNA repair</keyword>
<dbReference type="PANTHER" id="PTHR11070:SF48">
    <property type="entry name" value="ATP-DEPENDENT HELICASE_NUCLEASE SUBUNIT A"/>
    <property type="match status" value="1"/>
</dbReference>
<dbReference type="Gene3D" id="3.40.50.300">
    <property type="entry name" value="P-loop containing nucleotide triphosphate hydrolases"/>
    <property type="match status" value="2"/>
</dbReference>
<proteinExistence type="predicted"/>